<dbReference type="InterPro" id="IPR003593">
    <property type="entry name" value="AAA+_ATPase"/>
</dbReference>
<feature type="domain" description="AAA+ ATPase" evidence="2">
    <location>
        <begin position="195"/>
        <end position="338"/>
    </location>
</feature>
<comment type="similarity">
    <text evidence="1">Belongs to the ClpA/ClpB family. Torsin subfamily.</text>
</comment>
<dbReference type="SUPFAM" id="SSF52540">
    <property type="entry name" value="P-loop containing nucleoside triphosphate hydrolases"/>
    <property type="match status" value="2"/>
</dbReference>
<dbReference type="InterPro" id="IPR049337">
    <property type="entry name" value="TOR1A_C"/>
</dbReference>
<gene>
    <name evidence="3" type="ORF">MEDL_64136</name>
</gene>
<sequence length="438" mass="50160">MHENASYQQNVKCLVSGLSKGLQDKIYGQRIVLKAVRRHIKANMTNDDPSKAVSLSLHGGTCTGKTNTSYIIAQSIYKKGMQSKFVHLLSSTKASPHEIHIDQYKDELKELIETNVKNCERSMFIFDKFDMMPSDLIDAIIPYLDDHDNLNGINYRKAIFIFIRSLQDNIYGQHIVLQAVKRHIKAHMIDENPSKALSLSLHGGAGTGKTTTSSIIAQSIYDKGTTSQFVHFLFSTTVFSHKIDIRQYKQELKELIETSVNNCERSMFIFDEVDAMPPGLIDTIKPYLDYYDNLSGINYRKAIFIFISNTAGTEILHQTLHFYHEGKDRDSIELKDVEKLVSTAAANSETSGFYQSEIILRHMITAYVPFLPLERKHICQCIKDFLLKKKYYTNYSKVKKKKVREIADQLQYLPEDEQYFSTTGSKRIPDKAVFVMED</sequence>
<dbReference type="Pfam" id="PF06309">
    <property type="entry name" value="Torsin"/>
    <property type="match status" value="2"/>
</dbReference>
<dbReference type="GO" id="GO:0005524">
    <property type="term" value="F:ATP binding"/>
    <property type="evidence" value="ECO:0007669"/>
    <property type="project" value="InterPro"/>
</dbReference>
<dbReference type="GO" id="GO:0016887">
    <property type="term" value="F:ATP hydrolysis activity"/>
    <property type="evidence" value="ECO:0007669"/>
    <property type="project" value="InterPro"/>
</dbReference>
<proteinExistence type="inferred from homology"/>
<dbReference type="PANTHER" id="PTHR10760:SF2">
    <property type="entry name" value="LD13476P-RELATED"/>
    <property type="match status" value="1"/>
</dbReference>
<organism evidence="3 4">
    <name type="scientific">Mytilus edulis</name>
    <name type="common">Blue mussel</name>
    <dbReference type="NCBI Taxonomy" id="6550"/>
    <lineage>
        <taxon>Eukaryota</taxon>
        <taxon>Metazoa</taxon>
        <taxon>Spiralia</taxon>
        <taxon>Lophotrochozoa</taxon>
        <taxon>Mollusca</taxon>
        <taxon>Bivalvia</taxon>
        <taxon>Autobranchia</taxon>
        <taxon>Pteriomorphia</taxon>
        <taxon>Mytilida</taxon>
        <taxon>Mytiloidea</taxon>
        <taxon>Mytilidae</taxon>
        <taxon>Mytilinae</taxon>
        <taxon>Mytilus</taxon>
    </lineage>
</organism>
<keyword evidence="4" id="KW-1185">Reference proteome</keyword>
<dbReference type="Proteomes" id="UP000683360">
    <property type="component" value="Unassembled WGS sequence"/>
</dbReference>
<dbReference type="InterPro" id="IPR010448">
    <property type="entry name" value="Torsin"/>
</dbReference>
<dbReference type="AlphaFoldDB" id="A0A8S3VCA7"/>
<name>A0A8S3VCA7_MYTED</name>
<dbReference type="GO" id="GO:0005737">
    <property type="term" value="C:cytoplasm"/>
    <property type="evidence" value="ECO:0007669"/>
    <property type="project" value="UniProtKB-ARBA"/>
</dbReference>
<evidence type="ECO:0000259" key="2">
    <source>
        <dbReference type="SMART" id="SM00382"/>
    </source>
</evidence>
<dbReference type="OrthoDB" id="19623at2759"/>
<dbReference type="PANTHER" id="PTHR10760">
    <property type="entry name" value="TORSIN"/>
    <property type="match status" value="1"/>
</dbReference>
<dbReference type="EMBL" id="CAJPWZ010003122">
    <property type="protein sequence ID" value="CAG2252562.1"/>
    <property type="molecule type" value="Genomic_DNA"/>
</dbReference>
<dbReference type="GO" id="GO:0071218">
    <property type="term" value="P:cellular response to misfolded protein"/>
    <property type="evidence" value="ECO:0007669"/>
    <property type="project" value="TreeGrafter"/>
</dbReference>
<protein>
    <submittedName>
        <fullName evidence="3">TOR1</fullName>
    </submittedName>
</protein>
<dbReference type="InterPro" id="IPR027417">
    <property type="entry name" value="P-loop_NTPase"/>
</dbReference>
<evidence type="ECO:0000313" key="3">
    <source>
        <dbReference type="EMBL" id="CAG2252562.1"/>
    </source>
</evidence>
<accession>A0A8S3VCA7</accession>
<reference evidence="3" key="1">
    <citation type="submission" date="2021-03" db="EMBL/GenBank/DDBJ databases">
        <authorList>
            <person name="Bekaert M."/>
        </authorList>
    </citation>
    <scope>NUCLEOTIDE SEQUENCE</scope>
</reference>
<dbReference type="GO" id="GO:0012505">
    <property type="term" value="C:endomembrane system"/>
    <property type="evidence" value="ECO:0007669"/>
    <property type="project" value="UniProtKB-ARBA"/>
</dbReference>
<dbReference type="SMART" id="SM00382">
    <property type="entry name" value="AAA"/>
    <property type="match status" value="1"/>
</dbReference>
<dbReference type="Pfam" id="PF21376">
    <property type="entry name" value="TOR1A_C"/>
    <property type="match status" value="1"/>
</dbReference>
<dbReference type="Gene3D" id="3.40.50.300">
    <property type="entry name" value="P-loop containing nucleotide triphosphate hydrolases"/>
    <property type="match status" value="2"/>
</dbReference>
<comment type="caution">
    <text evidence="3">The sequence shown here is derived from an EMBL/GenBank/DDBJ whole genome shotgun (WGS) entry which is preliminary data.</text>
</comment>
<evidence type="ECO:0000256" key="1">
    <source>
        <dbReference type="ARBA" id="ARBA00006235"/>
    </source>
</evidence>
<evidence type="ECO:0000313" key="4">
    <source>
        <dbReference type="Proteomes" id="UP000683360"/>
    </source>
</evidence>